<dbReference type="PANTHER" id="PTHR43280">
    <property type="entry name" value="ARAC-FAMILY TRANSCRIPTIONAL REGULATOR"/>
    <property type="match status" value="1"/>
</dbReference>
<dbReference type="Gene3D" id="1.10.10.60">
    <property type="entry name" value="Homeodomain-like"/>
    <property type="match status" value="2"/>
</dbReference>
<dbReference type="InterPro" id="IPR018060">
    <property type="entry name" value="HTH_AraC"/>
</dbReference>
<keyword evidence="6" id="KW-1185">Reference proteome</keyword>
<dbReference type="GO" id="GO:0003700">
    <property type="term" value="F:DNA-binding transcription factor activity"/>
    <property type="evidence" value="ECO:0007669"/>
    <property type="project" value="InterPro"/>
</dbReference>
<dbReference type="Proteomes" id="UP000094578">
    <property type="component" value="Unassembled WGS sequence"/>
</dbReference>
<dbReference type="PROSITE" id="PS00041">
    <property type="entry name" value="HTH_ARAC_FAMILY_1"/>
    <property type="match status" value="1"/>
</dbReference>
<dbReference type="Pfam" id="PF12833">
    <property type="entry name" value="HTH_18"/>
    <property type="match status" value="1"/>
</dbReference>
<evidence type="ECO:0000259" key="4">
    <source>
        <dbReference type="PROSITE" id="PS01124"/>
    </source>
</evidence>
<dbReference type="InterPro" id="IPR009057">
    <property type="entry name" value="Homeodomain-like_sf"/>
</dbReference>
<dbReference type="GO" id="GO:0043565">
    <property type="term" value="F:sequence-specific DNA binding"/>
    <property type="evidence" value="ECO:0007669"/>
    <property type="project" value="InterPro"/>
</dbReference>
<proteinExistence type="predicted"/>
<comment type="caution">
    <text evidence="5">The sequence shown here is derived from an EMBL/GenBank/DDBJ whole genome shotgun (WGS) entry which is preliminary data.</text>
</comment>
<dbReference type="AlphaFoldDB" id="A0A1E3L3L9"/>
<evidence type="ECO:0000256" key="1">
    <source>
        <dbReference type="ARBA" id="ARBA00023015"/>
    </source>
</evidence>
<dbReference type="SMART" id="SM00342">
    <property type="entry name" value="HTH_ARAC"/>
    <property type="match status" value="1"/>
</dbReference>
<dbReference type="SUPFAM" id="SSF46689">
    <property type="entry name" value="Homeodomain-like"/>
    <property type="match status" value="2"/>
</dbReference>
<dbReference type="STRING" id="1886670.PTI45_03015"/>
<dbReference type="PATRIC" id="fig|1886670.3.peg.3063"/>
<name>A0A1E3L3L9_9BACL</name>
<dbReference type="InterPro" id="IPR018062">
    <property type="entry name" value="HTH_AraC-typ_CS"/>
</dbReference>
<dbReference type="PROSITE" id="PS01124">
    <property type="entry name" value="HTH_ARAC_FAMILY_2"/>
    <property type="match status" value="1"/>
</dbReference>
<accession>A0A1E3L3L9</accession>
<organism evidence="5 6">
    <name type="scientific">Paenibacillus nuruki</name>
    <dbReference type="NCBI Taxonomy" id="1886670"/>
    <lineage>
        <taxon>Bacteria</taxon>
        <taxon>Bacillati</taxon>
        <taxon>Bacillota</taxon>
        <taxon>Bacilli</taxon>
        <taxon>Bacillales</taxon>
        <taxon>Paenibacillaceae</taxon>
        <taxon>Paenibacillus</taxon>
    </lineage>
</organism>
<protein>
    <submittedName>
        <fullName evidence="5">HTH-type transcriptional activator Btr</fullName>
    </submittedName>
</protein>
<reference evidence="5 6" key="1">
    <citation type="submission" date="2016-08" db="EMBL/GenBank/DDBJ databases">
        <title>Genome sequencing of Paenibacillus sp. TI45-13ar, isolated from Korean traditional nuruk.</title>
        <authorList>
            <person name="Kim S.-J."/>
        </authorList>
    </citation>
    <scope>NUCLEOTIDE SEQUENCE [LARGE SCALE GENOMIC DNA]</scope>
    <source>
        <strain evidence="5 6">TI45-13ar</strain>
    </source>
</reference>
<evidence type="ECO:0000313" key="5">
    <source>
        <dbReference type="EMBL" id="ODP27560.1"/>
    </source>
</evidence>
<dbReference type="InterPro" id="IPR020449">
    <property type="entry name" value="Tscrpt_reg_AraC-type_HTH"/>
</dbReference>
<keyword evidence="2" id="KW-0238">DNA-binding</keyword>
<dbReference type="PANTHER" id="PTHR43280:SF34">
    <property type="entry name" value="ARAC-FAMILY TRANSCRIPTIONAL REGULATOR"/>
    <property type="match status" value="1"/>
</dbReference>
<feature type="domain" description="HTH araC/xylS-type" evidence="4">
    <location>
        <begin position="351"/>
        <end position="449"/>
    </location>
</feature>
<keyword evidence="3" id="KW-0804">Transcription</keyword>
<dbReference type="EMBL" id="MDER01000051">
    <property type="protein sequence ID" value="ODP27560.1"/>
    <property type="molecule type" value="Genomic_DNA"/>
</dbReference>
<keyword evidence="1" id="KW-0805">Transcription regulation</keyword>
<evidence type="ECO:0000256" key="3">
    <source>
        <dbReference type="ARBA" id="ARBA00023163"/>
    </source>
</evidence>
<evidence type="ECO:0000313" key="6">
    <source>
        <dbReference type="Proteomes" id="UP000094578"/>
    </source>
</evidence>
<gene>
    <name evidence="5" type="ORF">PTI45_03015</name>
</gene>
<sequence>MNSHWLNTLKFMMKCIHIEYQIPLYLVDQHAVLIEEYPAQNFNPLYTSKSEGLQLLTKHIQGKYPLIHATNFVEQYLIIPLHSYPDAIIDENVSSDANRNVSASDLSSTVHTTSTTMAGALIAGPFFNAIVPEELIKGIIVDHQLSFRQQDEVWAFYKKVPLISKERIYNAAVMIYFMLYQQELDIAELIQHNLHIPATSIHRVYLDSIPRASSESLTYHENDPEYSTSDRYHHNPEMERVFLQYIREGRKEDLIQWELGFPTEKLGVLSKKSLLRNEKNLGICSVTLVTRAAMDGGVNAEIAYTLSDFYIQAVEECENPAQVHMTTQRCNADFVDRVLEGQKQRYSHEVNLTRHYIFSHLYEPIHLQDLAKETKLNADYLSQLFKKEIGCSPVVYIQQQRIDEAKKLISLSHYSLAEISTLLQFHDQSYFTKIFKRYTGVTPKQYQKNRTGGERMGVGVF</sequence>
<evidence type="ECO:0000256" key="2">
    <source>
        <dbReference type="ARBA" id="ARBA00023125"/>
    </source>
</evidence>
<dbReference type="PRINTS" id="PR00032">
    <property type="entry name" value="HTHARAC"/>
</dbReference>